<organism evidence="2 3">
    <name type="scientific">Glutamicibacter soli</name>
    <dbReference type="NCBI Taxonomy" id="453836"/>
    <lineage>
        <taxon>Bacteria</taxon>
        <taxon>Bacillati</taxon>
        <taxon>Actinomycetota</taxon>
        <taxon>Actinomycetes</taxon>
        <taxon>Micrococcales</taxon>
        <taxon>Micrococcaceae</taxon>
        <taxon>Glutamicibacter</taxon>
    </lineage>
</organism>
<reference evidence="2 3" key="1">
    <citation type="submission" date="2018-01" db="EMBL/GenBank/DDBJ databases">
        <title>Glutamicibacter soli strain NHPC-3 Whole genome sequence and assembly.</title>
        <authorList>
            <person name="Choudhury P."/>
            <person name="Gupta D."/>
            <person name="Sengupta K."/>
            <person name="Jawed A."/>
            <person name="Sultana N."/>
            <person name="Saha P."/>
        </authorList>
    </citation>
    <scope>NUCLEOTIDE SEQUENCE [LARGE SCALE GENOMIC DNA]</scope>
    <source>
        <strain evidence="2 3">NHPC-3</strain>
    </source>
</reference>
<keyword evidence="3" id="KW-1185">Reference proteome</keyword>
<dbReference type="AlphaFoldDB" id="A0A365YJ34"/>
<sequence length="69" mass="7453">MQGARFQEQQGPRLPTLELAADVADRCGFDMLAVDINMDGLAQAASLDQDCVGSDSPADQQQIVDMDRI</sequence>
<evidence type="ECO:0000256" key="1">
    <source>
        <dbReference type="SAM" id="MobiDB-lite"/>
    </source>
</evidence>
<protein>
    <submittedName>
        <fullName evidence="2">Uncharacterized protein</fullName>
    </submittedName>
</protein>
<gene>
    <name evidence="2" type="ORF">C1H84_04390</name>
</gene>
<accession>A0A365YJ34</accession>
<evidence type="ECO:0000313" key="3">
    <source>
        <dbReference type="Proteomes" id="UP000252167"/>
    </source>
</evidence>
<comment type="caution">
    <text evidence="2">The sequence shown here is derived from an EMBL/GenBank/DDBJ whole genome shotgun (WGS) entry which is preliminary data.</text>
</comment>
<evidence type="ECO:0000313" key="2">
    <source>
        <dbReference type="EMBL" id="RBM02682.1"/>
    </source>
</evidence>
<proteinExistence type="predicted"/>
<dbReference type="Proteomes" id="UP000252167">
    <property type="component" value="Unassembled WGS sequence"/>
</dbReference>
<dbReference type="EMBL" id="POAF01000002">
    <property type="protein sequence ID" value="RBM02682.1"/>
    <property type="molecule type" value="Genomic_DNA"/>
</dbReference>
<feature type="region of interest" description="Disordered" evidence="1">
    <location>
        <begin position="50"/>
        <end position="69"/>
    </location>
</feature>
<name>A0A365YJ34_9MICC</name>